<evidence type="ECO:0000256" key="3">
    <source>
        <dbReference type="ARBA" id="ARBA00023002"/>
    </source>
</evidence>
<gene>
    <name evidence="7" type="ORF">KTH89_07660</name>
</gene>
<evidence type="ECO:0000313" key="7">
    <source>
        <dbReference type="EMBL" id="MBU9736408.1"/>
    </source>
</evidence>
<dbReference type="AlphaFoldDB" id="A0A949K5T8"/>
<dbReference type="GO" id="GO:0004325">
    <property type="term" value="F:ferrochelatase activity"/>
    <property type="evidence" value="ECO:0007669"/>
    <property type="project" value="InterPro"/>
</dbReference>
<evidence type="ECO:0000256" key="4">
    <source>
        <dbReference type="ARBA" id="ARBA00023027"/>
    </source>
</evidence>
<dbReference type="Pfam" id="PF13241">
    <property type="entry name" value="NAD_binding_7"/>
    <property type="match status" value="1"/>
</dbReference>
<keyword evidence="3" id="KW-0560">Oxidoreductase</keyword>
<evidence type="ECO:0000313" key="8">
    <source>
        <dbReference type="Proteomes" id="UP000712157"/>
    </source>
</evidence>
<comment type="catalytic activity">
    <reaction evidence="6">
        <text>precorrin-2 + NAD(+) = sirohydrochlorin + NADH + 2 H(+)</text>
        <dbReference type="Rhea" id="RHEA:15613"/>
        <dbReference type="ChEBI" id="CHEBI:15378"/>
        <dbReference type="ChEBI" id="CHEBI:57540"/>
        <dbReference type="ChEBI" id="CHEBI:57945"/>
        <dbReference type="ChEBI" id="CHEBI:58351"/>
        <dbReference type="ChEBI" id="CHEBI:58827"/>
        <dbReference type="EC" id="1.3.1.76"/>
    </reaction>
</comment>
<sequence>MGGRMRFPIYIEMEEKKVLVFGGGTIAARRIHTLLPFGCRITVIAPRISDELMNEAAAGRLIWQERRYREGDLKGADMVLAATDIRQVNHAIYIEAKDLQIPVNVCDCKEECDFYFPGIVRESGLVIGVTANGADHRLAREATERIRNLFEKQAAVDGKNGVADET</sequence>
<reference evidence="7" key="1">
    <citation type="submission" date="2021-06" db="EMBL/GenBank/DDBJ databases">
        <title>Description of novel taxa of the family Lachnospiraceae.</title>
        <authorList>
            <person name="Chaplin A.V."/>
            <person name="Sokolova S.R."/>
            <person name="Pikina A.P."/>
            <person name="Korzhanova M."/>
            <person name="Belova V."/>
            <person name="Korostin D."/>
            <person name="Efimov B.A."/>
        </authorList>
    </citation>
    <scope>NUCLEOTIDE SEQUENCE</scope>
    <source>
        <strain evidence="7">ASD5720</strain>
    </source>
</reference>
<dbReference type="InterPro" id="IPR036291">
    <property type="entry name" value="NAD(P)-bd_dom_sf"/>
</dbReference>
<dbReference type="NCBIfam" id="TIGR01470">
    <property type="entry name" value="cysG_Nterm"/>
    <property type="match status" value="1"/>
</dbReference>
<dbReference type="PANTHER" id="PTHR35330">
    <property type="entry name" value="SIROHEME BIOSYNTHESIS PROTEIN MET8"/>
    <property type="match status" value="1"/>
</dbReference>
<protein>
    <recommendedName>
        <fullName evidence="2">precorrin-2 dehydrogenase</fullName>
        <ecNumber evidence="2">1.3.1.76</ecNumber>
    </recommendedName>
</protein>
<dbReference type="InterPro" id="IPR028161">
    <property type="entry name" value="Met8-like"/>
</dbReference>
<keyword evidence="8" id="KW-1185">Reference proteome</keyword>
<evidence type="ECO:0000256" key="1">
    <source>
        <dbReference type="ARBA" id="ARBA00005010"/>
    </source>
</evidence>
<dbReference type="SUPFAM" id="SSF75615">
    <property type="entry name" value="Siroheme synthase middle domains-like"/>
    <property type="match status" value="1"/>
</dbReference>
<evidence type="ECO:0000256" key="6">
    <source>
        <dbReference type="ARBA" id="ARBA00047561"/>
    </source>
</evidence>
<dbReference type="PANTHER" id="PTHR35330:SF1">
    <property type="entry name" value="SIROHEME BIOSYNTHESIS PROTEIN MET8"/>
    <property type="match status" value="1"/>
</dbReference>
<dbReference type="SUPFAM" id="SSF51735">
    <property type="entry name" value="NAD(P)-binding Rossmann-fold domains"/>
    <property type="match status" value="1"/>
</dbReference>
<dbReference type="GO" id="GO:0043115">
    <property type="term" value="F:precorrin-2 dehydrogenase activity"/>
    <property type="evidence" value="ECO:0007669"/>
    <property type="project" value="UniProtKB-EC"/>
</dbReference>
<name>A0A949K5T8_9FIRM</name>
<dbReference type="EC" id="1.3.1.76" evidence="2"/>
<proteinExistence type="predicted"/>
<dbReference type="EMBL" id="JAHQCW010000009">
    <property type="protein sequence ID" value="MBU9736408.1"/>
    <property type="molecule type" value="Genomic_DNA"/>
</dbReference>
<dbReference type="Gene3D" id="3.40.50.720">
    <property type="entry name" value="NAD(P)-binding Rossmann-like Domain"/>
    <property type="match status" value="1"/>
</dbReference>
<keyword evidence="5" id="KW-0627">Porphyrin biosynthesis</keyword>
<comment type="pathway">
    <text evidence="1">Porphyrin-containing compound metabolism; siroheme biosynthesis; sirohydrochlorin from precorrin-2: step 1/1.</text>
</comment>
<accession>A0A949K5T8</accession>
<dbReference type="GO" id="GO:0019354">
    <property type="term" value="P:siroheme biosynthetic process"/>
    <property type="evidence" value="ECO:0007669"/>
    <property type="project" value="InterPro"/>
</dbReference>
<evidence type="ECO:0000256" key="2">
    <source>
        <dbReference type="ARBA" id="ARBA00012400"/>
    </source>
</evidence>
<evidence type="ECO:0000256" key="5">
    <source>
        <dbReference type="ARBA" id="ARBA00023244"/>
    </source>
</evidence>
<keyword evidence="4" id="KW-0520">NAD</keyword>
<comment type="caution">
    <text evidence="7">The sequence shown here is derived from an EMBL/GenBank/DDBJ whole genome shotgun (WGS) entry which is preliminary data.</text>
</comment>
<dbReference type="InterPro" id="IPR006367">
    <property type="entry name" value="Sirohaem_synthase_N"/>
</dbReference>
<dbReference type="Proteomes" id="UP000712157">
    <property type="component" value="Unassembled WGS sequence"/>
</dbReference>
<organism evidence="7 8">
    <name type="scientific">Diplocloster agilis</name>
    <dbReference type="NCBI Taxonomy" id="2850323"/>
    <lineage>
        <taxon>Bacteria</taxon>
        <taxon>Bacillati</taxon>
        <taxon>Bacillota</taxon>
        <taxon>Clostridia</taxon>
        <taxon>Lachnospirales</taxon>
        <taxon>Lachnospiraceae</taxon>
        <taxon>Diplocloster</taxon>
    </lineage>
</organism>